<dbReference type="CDD" id="cd00590">
    <property type="entry name" value="RRM_SF"/>
    <property type="match status" value="1"/>
</dbReference>
<dbReference type="EMBL" id="KB637603">
    <property type="protein sequence ID" value="EMS15758.1"/>
    <property type="molecule type" value="Genomic_DNA"/>
</dbReference>
<accession>M7X6W6</accession>
<proteinExistence type="predicted"/>
<evidence type="ECO:0000256" key="1">
    <source>
        <dbReference type="PROSITE-ProRule" id="PRU00176"/>
    </source>
</evidence>
<dbReference type="PANTHER" id="PTHR48034">
    <property type="entry name" value="TRANSFORMER-2 SEX-DETERMINING PROTEIN-RELATED"/>
    <property type="match status" value="1"/>
</dbReference>
<sequence length="206" mass="24534">MGDKTDQDDNEYTNLYIGNIPYSSTEKDVKNFIQYDGCKITMVTDKNTGKTKGFAFVAFETHEQALEIKNKLQGKELEGRPIILKWDRGLQSKVSDKSYKFGYHKQHESSSRRRGRSYSRHRSSHRRRHSSRSRSDSYERRHHYHHHYHSSESTSSRSPSRDDRYHSHRYSDSRKNSSRRDRSMREKSPDKNEEKKGHRVSEFDKD</sequence>
<evidence type="ECO:0000313" key="5">
    <source>
        <dbReference type="Proteomes" id="UP000030780"/>
    </source>
</evidence>
<dbReference type="SUPFAM" id="SSF54928">
    <property type="entry name" value="RNA-binding domain, RBD"/>
    <property type="match status" value="1"/>
</dbReference>
<organism evidence="4 5">
    <name type="scientific">Entamoeba histolytica HM-3:IMSS</name>
    <dbReference type="NCBI Taxonomy" id="885315"/>
    <lineage>
        <taxon>Eukaryota</taxon>
        <taxon>Amoebozoa</taxon>
        <taxon>Evosea</taxon>
        <taxon>Archamoebae</taxon>
        <taxon>Mastigamoebida</taxon>
        <taxon>Entamoebidae</taxon>
        <taxon>Entamoeba</taxon>
    </lineage>
</organism>
<name>M7X6W6_ENTHI</name>
<feature type="compositionally biased region" description="Basic residues" evidence="2">
    <location>
        <begin position="112"/>
        <end position="132"/>
    </location>
</feature>
<reference evidence="4 5" key="1">
    <citation type="submission" date="2013-01" db="EMBL/GenBank/DDBJ databases">
        <authorList>
            <person name="Inman J."/>
            <person name="Zafar N."/>
            <person name="Lorenzi H."/>
            <person name="Caler E."/>
        </authorList>
    </citation>
    <scope>NUCLEOTIDE SEQUENCE [LARGE SCALE GENOMIC DNA]</scope>
    <source>
        <strain evidence="4 5">HM-3:IMSS</strain>
    </source>
</reference>
<dbReference type="Proteomes" id="UP000030780">
    <property type="component" value="Unassembled WGS sequence"/>
</dbReference>
<dbReference type="GO" id="GO:0003723">
    <property type="term" value="F:RNA binding"/>
    <property type="evidence" value="ECO:0007669"/>
    <property type="project" value="UniProtKB-UniRule"/>
</dbReference>
<protein>
    <submittedName>
        <fullName evidence="4">RNA recognition motif domain containing protein</fullName>
    </submittedName>
</protein>
<dbReference type="PROSITE" id="PS50102">
    <property type="entry name" value="RRM"/>
    <property type="match status" value="1"/>
</dbReference>
<evidence type="ECO:0000256" key="2">
    <source>
        <dbReference type="SAM" id="MobiDB-lite"/>
    </source>
</evidence>
<dbReference type="InterPro" id="IPR035979">
    <property type="entry name" value="RBD_domain_sf"/>
</dbReference>
<feature type="compositionally biased region" description="Basic and acidic residues" evidence="2">
    <location>
        <begin position="97"/>
        <end position="111"/>
    </location>
</feature>
<dbReference type="Pfam" id="PF00076">
    <property type="entry name" value="RRM_1"/>
    <property type="match status" value="1"/>
</dbReference>
<gene>
    <name evidence="4" type="ORF">KM1_206950</name>
</gene>
<dbReference type="OrthoDB" id="20442at2759"/>
<evidence type="ECO:0000259" key="3">
    <source>
        <dbReference type="PROSITE" id="PS50102"/>
    </source>
</evidence>
<dbReference type="AlphaFoldDB" id="M7X6W6"/>
<evidence type="ECO:0000313" key="4">
    <source>
        <dbReference type="EMBL" id="EMS15758.1"/>
    </source>
</evidence>
<dbReference type="VEuPathDB" id="AmoebaDB:KM1_206950"/>
<dbReference type="InterPro" id="IPR012677">
    <property type="entry name" value="Nucleotide-bd_a/b_plait_sf"/>
</dbReference>
<feature type="compositionally biased region" description="Basic and acidic residues" evidence="2">
    <location>
        <begin position="159"/>
        <end position="206"/>
    </location>
</feature>
<dbReference type="SMART" id="SM00360">
    <property type="entry name" value="RRM"/>
    <property type="match status" value="1"/>
</dbReference>
<dbReference type="Gene3D" id="3.30.70.330">
    <property type="match status" value="1"/>
</dbReference>
<feature type="region of interest" description="Disordered" evidence="2">
    <location>
        <begin position="97"/>
        <end position="206"/>
    </location>
</feature>
<keyword evidence="1" id="KW-0694">RNA-binding</keyword>
<dbReference type="InterPro" id="IPR000504">
    <property type="entry name" value="RRM_dom"/>
</dbReference>
<feature type="domain" description="RRM" evidence="3">
    <location>
        <begin position="13"/>
        <end position="89"/>
    </location>
</feature>
<dbReference type="InterPro" id="IPR050441">
    <property type="entry name" value="RBM"/>
</dbReference>